<comment type="caution">
    <text evidence="3">The sequence shown here is derived from an EMBL/GenBank/DDBJ whole genome shotgun (WGS) entry which is preliminary data.</text>
</comment>
<organism evidence="3 4">
    <name type="scientific">Streptomyces violaceolatus</name>
    <dbReference type="NCBI Taxonomy" id="67378"/>
    <lineage>
        <taxon>Bacteria</taxon>
        <taxon>Bacillati</taxon>
        <taxon>Actinomycetota</taxon>
        <taxon>Actinomycetes</taxon>
        <taxon>Kitasatosporales</taxon>
        <taxon>Streptomycetaceae</taxon>
        <taxon>Streptomyces</taxon>
        <taxon>Streptomyces violaceoruber group</taxon>
    </lineage>
</organism>
<dbReference type="EMBL" id="BAAASK010000021">
    <property type="protein sequence ID" value="GAA2695378.1"/>
    <property type="molecule type" value="Genomic_DNA"/>
</dbReference>
<reference evidence="3 4" key="1">
    <citation type="journal article" date="2019" name="Int. J. Syst. Evol. Microbiol.">
        <title>The Global Catalogue of Microorganisms (GCM) 10K type strain sequencing project: providing services to taxonomists for standard genome sequencing and annotation.</title>
        <authorList>
            <consortium name="The Broad Institute Genomics Platform"/>
            <consortium name="The Broad Institute Genome Sequencing Center for Infectious Disease"/>
            <person name="Wu L."/>
            <person name="Ma J."/>
        </authorList>
    </citation>
    <scope>NUCLEOTIDE SEQUENCE [LARGE SCALE GENOMIC DNA]</scope>
    <source>
        <strain evidence="3 4">JCM 4531</strain>
    </source>
</reference>
<feature type="region of interest" description="Disordered" evidence="1">
    <location>
        <begin position="59"/>
        <end position="103"/>
    </location>
</feature>
<dbReference type="PROSITE" id="PS50943">
    <property type="entry name" value="HTH_CROC1"/>
    <property type="match status" value="1"/>
</dbReference>
<keyword evidence="4" id="KW-1185">Reference proteome</keyword>
<dbReference type="InterPro" id="IPR001387">
    <property type="entry name" value="Cro/C1-type_HTH"/>
</dbReference>
<dbReference type="Proteomes" id="UP001499989">
    <property type="component" value="Unassembled WGS sequence"/>
</dbReference>
<dbReference type="InterPro" id="IPR010982">
    <property type="entry name" value="Lambda_DNA-bd_dom_sf"/>
</dbReference>
<dbReference type="CDD" id="cd00093">
    <property type="entry name" value="HTH_XRE"/>
    <property type="match status" value="1"/>
</dbReference>
<dbReference type="SMART" id="SM00530">
    <property type="entry name" value="HTH_XRE"/>
    <property type="match status" value="1"/>
</dbReference>
<evidence type="ECO:0000259" key="2">
    <source>
        <dbReference type="PROSITE" id="PS50943"/>
    </source>
</evidence>
<dbReference type="Pfam" id="PF13560">
    <property type="entry name" value="HTH_31"/>
    <property type="match status" value="1"/>
</dbReference>
<evidence type="ECO:0000256" key="1">
    <source>
        <dbReference type="SAM" id="MobiDB-lite"/>
    </source>
</evidence>
<evidence type="ECO:0000313" key="4">
    <source>
        <dbReference type="Proteomes" id="UP001499989"/>
    </source>
</evidence>
<dbReference type="SUPFAM" id="SSF47413">
    <property type="entry name" value="lambda repressor-like DNA-binding domains"/>
    <property type="match status" value="1"/>
</dbReference>
<accession>A0ABN3T7P0</accession>
<dbReference type="Gene3D" id="1.10.260.40">
    <property type="entry name" value="lambda repressor-like DNA-binding domains"/>
    <property type="match status" value="1"/>
</dbReference>
<protein>
    <submittedName>
        <fullName evidence="3">Helix-turn-helix transcriptional regulator</fullName>
    </submittedName>
</protein>
<name>A0ABN3T7P0_9ACTN</name>
<proteinExistence type="predicted"/>
<feature type="domain" description="HTH cro/C1-type" evidence="2">
    <location>
        <begin position="1"/>
        <end position="57"/>
    </location>
</feature>
<gene>
    <name evidence="3" type="ORF">GCM10010310_56870</name>
</gene>
<sequence>MRYCRRRARLTQHQLGQLVGYHHSLISKWESGTRAPTARAVADLERSLSAEGTLSPLIASADEQGRPPLTPLGAVLAGPLPGGGEGPPAAPDGAADDWPDRLAPGGCPLHAADQACAVPPFGDPTQLTDRIRAAREAAAPAAAEPDLVHLVLALLDRCEYNALRSTSTTVLGTVEHVLRALAAWGEAVNAAGRSPLALVRIAANYAQLAGRLRMQRGQGALAMAWASHGLRWAEAAGDTITRVTLTTDLCTLARLDGDGPSALGYARAVAGLGGRGGWIATVAHMYQARGYAAIGDGAECRRRAALGRSALGRLSGRDLAEAPWLADGQGQLRVESAVAGGLRDLAVLTGDRATARSASEAALLALEQVPAAMIPTRLLLTLRLADCRAGAGELDAALELAGPVVEQAVAARRRTISQELAGLYDHLTGTWGGVREVRDFRERVRAAGESAGA</sequence>
<evidence type="ECO:0000313" key="3">
    <source>
        <dbReference type="EMBL" id="GAA2695378.1"/>
    </source>
</evidence>